<dbReference type="GO" id="GO:0016758">
    <property type="term" value="F:hexosyltransferase activity"/>
    <property type="evidence" value="ECO:0007669"/>
    <property type="project" value="TreeGrafter"/>
</dbReference>
<evidence type="ECO:0000313" key="3">
    <source>
        <dbReference type="EMBL" id="PWE57828.1"/>
    </source>
</evidence>
<keyword evidence="2 3" id="KW-0808">Transferase</keyword>
<dbReference type="PANTHER" id="PTHR34136">
    <property type="match status" value="1"/>
</dbReference>
<name>A0A2U2DWX7_9HYPH</name>
<organism evidence="3 4">
    <name type="scientific">Metarhizobium album</name>
    <dbReference type="NCBI Taxonomy" id="2182425"/>
    <lineage>
        <taxon>Bacteria</taxon>
        <taxon>Pseudomonadati</taxon>
        <taxon>Pseudomonadota</taxon>
        <taxon>Alphaproteobacteria</taxon>
        <taxon>Hyphomicrobiales</taxon>
        <taxon>Rhizobiaceae</taxon>
        <taxon>Metarhizobium</taxon>
    </lineage>
</organism>
<dbReference type="EMBL" id="QFBC01000001">
    <property type="protein sequence ID" value="PWE57828.1"/>
    <property type="molecule type" value="Genomic_DNA"/>
</dbReference>
<dbReference type="RefSeq" id="WP_109456345.1">
    <property type="nucleotide sequence ID" value="NZ_QFBC01000001.1"/>
</dbReference>
<accession>A0A2U2DWX7</accession>
<evidence type="ECO:0000313" key="4">
    <source>
        <dbReference type="Proteomes" id="UP000245252"/>
    </source>
</evidence>
<dbReference type="CDD" id="cd06533">
    <property type="entry name" value="Glyco_transf_WecG_TagA"/>
    <property type="match status" value="1"/>
</dbReference>
<sequence length="294" mass="32355">MNLAANFSMLASRRSLFGLSVCDCGWSSALAFLNDLACLPLGQTVVSFLNANNANLMIADGEYRQALSRHLVLPDGIGVDLASRVFHGAPFPANLNGTDFVPALLTYMTHSMRIGLVGARREVLERAAANLRAHAPWHEVVAISDGFFDKENSQEVVSEIERQGLDILIVGMGTPLQEKWVDAHIRPKHARLVLTVGAYFDFAAGVVPRAPSLVRRLRLEWAYRLLLEPRRLGRRYLIGIPLFLCNLLRYRFGRVSDMTVPLERPAMVPLPPLTDFDDGAAEIQAPKAAAGSGR</sequence>
<dbReference type="Pfam" id="PF03808">
    <property type="entry name" value="Glyco_tran_WecG"/>
    <property type="match status" value="1"/>
</dbReference>
<keyword evidence="4" id="KW-1185">Reference proteome</keyword>
<dbReference type="PANTHER" id="PTHR34136:SF1">
    <property type="entry name" value="UDP-N-ACETYL-D-MANNOSAMINURONIC ACID TRANSFERASE"/>
    <property type="match status" value="1"/>
</dbReference>
<dbReference type="AlphaFoldDB" id="A0A2U2DWX7"/>
<reference evidence="3 4" key="1">
    <citation type="submission" date="2018-05" db="EMBL/GenBank/DDBJ databases">
        <title>The draft genome of strain NS-104.</title>
        <authorList>
            <person name="Hang P."/>
            <person name="Jiang J."/>
        </authorList>
    </citation>
    <scope>NUCLEOTIDE SEQUENCE [LARGE SCALE GENOMIC DNA]</scope>
    <source>
        <strain evidence="3 4">NS-104</strain>
    </source>
</reference>
<protein>
    <submittedName>
        <fullName evidence="3">N-acetyl mannosamine transferase</fullName>
    </submittedName>
</protein>
<dbReference type="NCBIfam" id="TIGR00696">
    <property type="entry name" value="wecG_tagA_cpsF"/>
    <property type="match status" value="1"/>
</dbReference>
<comment type="caution">
    <text evidence="3">The sequence shown here is derived from an EMBL/GenBank/DDBJ whole genome shotgun (WGS) entry which is preliminary data.</text>
</comment>
<evidence type="ECO:0000256" key="1">
    <source>
        <dbReference type="ARBA" id="ARBA00022676"/>
    </source>
</evidence>
<evidence type="ECO:0000256" key="2">
    <source>
        <dbReference type="ARBA" id="ARBA00022679"/>
    </source>
</evidence>
<proteinExistence type="predicted"/>
<keyword evidence="1" id="KW-0328">Glycosyltransferase</keyword>
<dbReference type="OrthoDB" id="9771846at2"/>
<gene>
    <name evidence="3" type="ORF">DEM27_01115</name>
</gene>
<dbReference type="InterPro" id="IPR004629">
    <property type="entry name" value="WecG_TagA_CpsF"/>
</dbReference>
<dbReference type="Proteomes" id="UP000245252">
    <property type="component" value="Unassembled WGS sequence"/>
</dbReference>